<organism evidence="4 5">
    <name type="scientific">Labrys miyagiensis</name>
    <dbReference type="NCBI Taxonomy" id="346912"/>
    <lineage>
        <taxon>Bacteria</taxon>
        <taxon>Pseudomonadati</taxon>
        <taxon>Pseudomonadota</taxon>
        <taxon>Alphaproteobacteria</taxon>
        <taxon>Hyphomicrobiales</taxon>
        <taxon>Xanthobacteraceae</taxon>
        <taxon>Labrys</taxon>
    </lineage>
</organism>
<dbReference type="InterPro" id="IPR000209">
    <property type="entry name" value="Peptidase_S8/S53_dom"/>
</dbReference>
<feature type="region of interest" description="Disordered" evidence="2">
    <location>
        <begin position="1"/>
        <end position="29"/>
    </location>
</feature>
<feature type="binding site" evidence="1">
    <location>
        <position position="870"/>
    </location>
    <ligand>
        <name>Ca(2+)</name>
        <dbReference type="ChEBI" id="CHEBI:29108"/>
    </ligand>
</feature>
<dbReference type="InterPro" id="IPR050819">
    <property type="entry name" value="Tripeptidyl-peptidase_I"/>
</dbReference>
<dbReference type="PROSITE" id="PS51695">
    <property type="entry name" value="SEDOLISIN"/>
    <property type="match status" value="1"/>
</dbReference>
<accession>A0ABQ6CC41</accession>
<gene>
    <name evidence="4" type="ORF">GCM10007874_07690</name>
</gene>
<comment type="cofactor">
    <cofactor evidence="1">
        <name>Ca(2+)</name>
        <dbReference type="ChEBI" id="CHEBI:29108"/>
    </cofactor>
    <text evidence="1">Binds 1 Ca(2+) ion per subunit.</text>
</comment>
<evidence type="ECO:0000256" key="2">
    <source>
        <dbReference type="SAM" id="MobiDB-lite"/>
    </source>
</evidence>
<name>A0ABQ6CC41_9HYPH</name>
<dbReference type="CDD" id="cd04056">
    <property type="entry name" value="Peptidases_S53"/>
    <property type="match status" value="1"/>
</dbReference>
<evidence type="ECO:0000256" key="1">
    <source>
        <dbReference type="PROSITE-ProRule" id="PRU01032"/>
    </source>
</evidence>
<dbReference type="PANTHER" id="PTHR14218:SF15">
    <property type="entry name" value="TRIPEPTIDYL-PEPTIDASE 1"/>
    <property type="match status" value="1"/>
</dbReference>
<feature type="compositionally biased region" description="Polar residues" evidence="2">
    <location>
        <begin position="1"/>
        <end position="10"/>
    </location>
</feature>
<keyword evidence="1" id="KW-0106">Calcium</keyword>
<dbReference type="InterPro" id="IPR030400">
    <property type="entry name" value="Sedolisin_dom"/>
</dbReference>
<reference evidence="5" key="1">
    <citation type="journal article" date="2019" name="Int. J. Syst. Evol. Microbiol.">
        <title>The Global Catalogue of Microorganisms (GCM) 10K type strain sequencing project: providing services to taxonomists for standard genome sequencing and annotation.</title>
        <authorList>
            <consortium name="The Broad Institute Genomics Platform"/>
            <consortium name="The Broad Institute Genome Sequencing Center for Infectious Disease"/>
            <person name="Wu L."/>
            <person name="Ma J."/>
        </authorList>
    </citation>
    <scope>NUCLEOTIDE SEQUENCE [LARGE SCALE GENOMIC DNA]</scope>
    <source>
        <strain evidence="5">NBRC 101365</strain>
    </source>
</reference>
<dbReference type="PANTHER" id="PTHR14218">
    <property type="entry name" value="PROTEASE S8 TRIPEPTIDYL PEPTIDASE I CLN2"/>
    <property type="match status" value="1"/>
</dbReference>
<proteinExistence type="predicted"/>
<protein>
    <recommendedName>
        <fullName evidence="3">Peptidase S53 domain-containing protein</fullName>
    </recommendedName>
</protein>
<feature type="binding site" evidence="1">
    <location>
        <position position="883"/>
    </location>
    <ligand>
        <name>Ca(2+)</name>
        <dbReference type="ChEBI" id="CHEBI:29108"/>
    </ligand>
</feature>
<feature type="binding site" evidence="1">
    <location>
        <position position="869"/>
    </location>
    <ligand>
        <name>Ca(2+)</name>
        <dbReference type="ChEBI" id="CHEBI:29108"/>
    </ligand>
</feature>
<feature type="binding site" evidence="1">
    <location>
        <position position="885"/>
    </location>
    <ligand>
        <name>Ca(2+)</name>
        <dbReference type="ChEBI" id="CHEBI:29108"/>
    </ligand>
</feature>
<dbReference type="Proteomes" id="UP001156882">
    <property type="component" value="Unassembled WGS sequence"/>
</dbReference>
<dbReference type="SUPFAM" id="SSF52743">
    <property type="entry name" value="Subtilisin-like"/>
    <property type="match status" value="1"/>
</dbReference>
<evidence type="ECO:0000313" key="5">
    <source>
        <dbReference type="Proteomes" id="UP001156882"/>
    </source>
</evidence>
<sequence length="939" mass="98453">MSIAASNQEAAPTDVPVLDTTAYGAGPDDNVTDTSESAAITHHSAIIGGKTIAYTARAGHLVAVDPSSSKPNAKFFYVSFTADGMDPSTRPVTFFYNGGPGSSAVFLLLGSFSPRRIHTDMPGFTPPPPYRMEDNPDSLLDRTDLVYINPIGTGYSAAIAPAKNRDFWGVDQDARSIKQFIKRYLTAFGRWNSPRFLFGESYGTARSCVLAWMLHEDGIDLNGIVLQSSVLDYPPTFSNPIGLLPTFAADAWWHQKTTVSPRPADLPSFMTQVIAFAQGPYAQALAAFPKSDPATTQTLSEMLGISPVMLDSWALNVEANNGITSSFLVALLQDQGLALGIYDGRVKAIDTGISAIVDPASGSNDPTMTAVSGVYTSMWNVYLNNDLQFTSTSNFVDLNDQAYANWDFSHIDPTRAQKGGKDASGNPVVYTAGDLAAAMAANPDLKVFSANGYFDGVTPFFQTRLTLDAMPLADPKARANLTIRDYPSGHMIYLDGASRAQMKADLTTLYDGVTMQFATRARFASLLASSREAARRHLRPYFKRQEQGSGRLTMRAAPSATSWTLPDLCRAYSWPSGLKGGGVIAIIELDGGYVTSDIEAFFRSIGKPSPTLKDVVISGPGNSPGQHEGDAADPDVEVTMDIEIAAAAYTLATGQPASIRVYWVDGTDMGAIAAAISAASADGCDICSISWGSDEANWQAAGQQAGVDYAGNLNAAAKAASSGGMIVFAASGDNDSSDGGPTPANVDLPSSSPFVIGCGGTTKTPQAETVWNNDPGSPNGNGTGGGFSTIFPPQPWQAGAPQGPGRMVPDVAGNADPFTGYQLFVHGASVPLGGTSAVAPLYAGLFASFGTRLGLVTPKLWLNQTCFADIVSGDNGFYRARIGPDPCTGLGAPIGDRLAKLFGAVPASAEVVAAAGAVAEPALAAAALPRSAPRRGKRA</sequence>
<dbReference type="SUPFAM" id="SSF53474">
    <property type="entry name" value="alpha/beta-Hydrolases"/>
    <property type="match status" value="1"/>
</dbReference>
<keyword evidence="1" id="KW-0479">Metal-binding</keyword>
<dbReference type="RefSeq" id="WP_284310559.1">
    <property type="nucleotide sequence ID" value="NZ_BSPC01000005.1"/>
</dbReference>
<dbReference type="Gene3D" id="3.40.50.1820">
    <property type="entry name" value="alpha/beta hydrolase"/>
    <property type="match status" value="1"/>
</dbReference>
<dbReference type="InterPro" id="IPR036852">
    <property type="entry name" value="Peptidase_S8/S53_dom_sf"/>
</dbReference>
<comment type="caution">
    <text evidence="1">Lacks conserved residue(s) required for the propagation of feature annotation.</text>
</comment>
<evidence type="ECO:0000259" key="3">
    <source>
        <dbReference type="PROSITE" id="PS51695"/>
    </source>
</evidence>
<dbReference type="InterPro" id="IPR029058">
    <property type="entry name" value="AB_hydrolase_fold"/>
</dbReference>
<evidence type="ECO:0000313" key="4">
    <source>
        <dbReference type="EMBL" id="GLS17754.1"/>
    </source>
</evidence>
<dbReference type="Gene3D" id="3.40.50.200">
    <property type="entry name" value="Peptidase S8/S53 domain"/>
    <property type="match status" value="1"/>
</dbReference>
<dbReference type="Pfam" id="PF00450">
    <property type="entry name" value="Peptidase_S10"/>
    <property type="match status" value="1"/>
</dbReference>
<dbReference type="EMBL" id="BSPC01000005">
    <property type="protein sequence ID" value="GLS17754.1"/>
    <property type="molecule type" value="Genomic_DNA"/>
</dbReference>
<keyword evidence="5" id="KW-1185">Reference proteome</keyword>
<dbReference type="InterPro" id="IPR001563">
    <property type="entry name" value="Peptidase_S10"/>
</dbReference>
<comment type="caution">
    <text evidence="4">The sequence shown here is derived from an EMBL/GenBank/DDBJ whole genome shotgun (WGS) entry which is preliminary data.</text>
</comment>
<dbReference type="Pfam" id="PF00082">
    <property type="entry name" value="Peptidase_S8"/>
    <property type="match status" value="1"/>
</dbReference>
<feature type="domain" description="Peptidase S53" evidence="3">
    <location>
        <begin position="559"/>
        <end position="905"/>
    </location>
</feature>